<proteinExistence type="predicted"/>
<gene>
    <name evidence="1" type="ORF">CTEN210_08281</name>
</gene>
<dbReference type="EMBL" id="BLLK01000045">
    <property type="protein sequence ID" value="GFH51805.1"/>
    <property type="molecule type" value="Genomic_DNA"/>
</dbReference>
<dbReference type="Gene3D" id="2.60.120.330">
    <property type="entry name" value="B-lactam Antibiotic, Isopenicillin N Synthase, Chain"/>
    <property type="match status" value="1"/>
</dbReference>
<protein>
    <submittedName>
        <fullName evidence="1">Uncharacterized protein</fullName>
    </submittedName>
</protein>
<evidence type="ECO:0000313" key="2">
    <source>
        <dbReference type="Proteomes" id="UP001054902"/>
    </source>
</evidence>
<name>A0AAD3CVI8_9STRA</name>
<organism evidence="1 2">
    <name type="scientific">Chaetoceros tenuissimus</name>
    <dbReference type="NCBI Taxonomy" id="426638"/>
    <lineage>
        <taxon>Eukaryota</taxon>
        <taxon>Sar</taxon>
        <taxon>Stramenopiles</taxon>
        <taxon>Ochrophyta</taxon>
        <taxon>Bacillariophyta</taxon>
        <taxon>Coscinodiscophyceae</taxon>
        <taxon>Chaetocerotophycidae</taxon>
        <taxon>Chaetocerotales</taxon>
        <taxon>Chaetocerotaceae</taxon>
        <taxon>Chaetoceros</taxon>
    </lineage>
</organism>
<keyword evidence="2" id="KW-1185">Reference proteome</keyword>
<dbReference type="AlphaFoldDB" id="A0AAD3CVI8"/>
<evidence type="ECO:0000313" key="1">
    <source>
        <dbReference type="EMBL" id="GFH51805.1"/>
    </source>
</evidence>
<dbReference type="Proteomes" id="UP001054902">
    <property type="component" value="Unassembled WGS sequence"/>
</dbReference>
<accession>A0AAD3CVI8</accession>
<sequence>MSEGIHVCEDVAAASKCLLQHSFAVFRVDGFTESKLNRSWKAGRDFLSHASQHNDKVEQFIEKYRYIKNGTLLGFNRPSSQKLLFRAQFVDCNSLEEQPWPNDFDSGELCQATKDLVPALHSILLQVHSKIREDIMSTYCDGEDECEQSEQSEHLRKKRRMSHSFDAYCPLDYFLYTNLQAGTNCSEHVDRGILICISLSSLVAGLEVMSRRDGKFYTPEKLAMFESLYKEYDSGASDLICILAGDQLLDSLNINDNMGILAIYPGIQACNHRVKQELAMARLSISYELRESANIKSHL</sequence>
<comment type="caution">
    <text evidence="1">The sequence shown here is derived from an EMBL/GenBank/DDBJ whole genome shotgun (WGS) entry which is preliminary data.</text>
</comment>
<reference evidence="1 2" key="1">
    <citation type="journal article" date="2021" name="Sci. Rep.">
        <title>The genome of the diatom Chaetoceros tenuissimus carries an ancient integrated fragment of an extant virus.</title>
        <authorList>
            <person name="Hongo Y."/>
            <person name="Kimura K."/>
            <person name="Takaki Y."/>
            <person name="Yoshida Y."/>
            <person name="Baba S."/>
            <person name="Kobayashi G."/>
            <person name="Nagasaki K."/>
            <person name="Hano T."/>
            <person name="Tomaru Y."/>
        </authorList>
    </citation>
    <scope>NUCLEOTIDE SEQUENCE [LARGE SCALE GENOMIC DNA]</scope>
    <source>
        <strain evidence="1 2">NIES-3715</strain>
    </source>
</reference>
<dbReference type="InterPro" id="IPR027443">
    <property type="entry name" value="IPNS-like_sf"/>
</dbReference>